<dbReference type="PANTHER" id="PTHR31885">
    <property type="entry name" value="GH04784P"/>
    <property type="match status" value="1"/>
</dbReference>
<evidence type="ECO:0000256" key="3">
    <source>
        <dbReference type="ARBA" id="ARBA00022692"/>
    </source>
</evidence>
<evidence type="ECO:0000313" key="8">
    <source>
        <dbReference type="Proteomes" id="UP000239406"/>
    </source>
</evidence>
<reference evidence="7 8" key="1">
    <citation type="submission" date="2018-02" db="EMBL/GenBank/DDBJ databases">
        <title>Reclassifiation of [Polyangium] brachysporum DSM 7029 as Guopingzhaonella breviflexa gen. nov., sp. nov., a member of the family Comamonadaceae.</title>
        <authorList>
            <person name="Tang B."/>
        </authorList>
    </citation>
    <scope>NUCLEOTIDE SEQUENCE [LARGE SCALE GENOMIC DNA]</scope>
    <source>
        <strain evidence="7 8">DSM 15344</strain>
    </source>
</reference>
<dbReference type="GO" id="GO:0016020">
    <property type="term" value="C:membrane"/>
    <property type="evidence" value="ECO:0007669"/>
    <property type="project" value="UniProtKB-SubCell"/>
</dbReference>
<feature type="transmembrane region" description="Helical" evidence="6">
    <location>
        <begin position="189"/>
        <end position="211"/>
    </location>
</feature>
<sequence length="242" mass="25760">MLERGQLHHRRSCRMPRTLSPDPRWLLLAVVVSAALTIAGGSGGPGPGWLPWVFKPLTTLLVIAYAATRAGDVPRRRRWVLAGLAWSLAGDVALLWPQSGFIFGLVSFLIAHLCYVAAFTATTRFGASPSAFATYAVVSAAILSQLWPHVPAGLRLPVLAYVVCLAAMAAQAAAWWWTCPPGSGRRGAGLAAVGGALFLASDTLLAFNKFAEPLPLASLWVLSTYWSAQWCIASALRPRAAG</sequence>
<name>A0A2S5T7I3_9BURK</name>
<feature type="transmembrane region" description="Helical" evidence="6">
    <location>
        <begin position="156"/>
        <end position="177"/>
    </location>
</feature>
<dbReference type="Pfam" id="PF07947">
    <property type="entry name" value="YhhN"/>
    <property type="match status" value="1"/>
</dbReference>
<organism evidence="7 8">
    <name type="scientific">Caldimonas thermodepolymerans</name>
    <dbReference type="NCBI Taxonomy" id="215580"/>
    <lineage>
        <taxon>Bacteria</taxon>
        <taxon>Pseudomonadati</taxon>
        <taxon>Pseudomonadota</taxon>
        <taxon>Betaproteobacteria</taxon>
        <taxon>Burkholderiales</taxon>
        <taxon>Sphaerotilaceae</taxon>
        <taxon>Caldimonas</taxon>
    </lineage>
</organism>
<evidence type="ECO:0000256" key="1">
    <source>
        <dbReference type="ARBA" id="ARBA00004141"/>
    </source>
</evidence>
<feature type="transmembrane region" description="Helical" evidence="6">
    <location>
        <begin position="25"/>
        <end position="43"/>
    </location>
</feature>
<feature type="transmembrane region" description="Helical" evidence="6">
    <location>
        <begin position="102"/>
        <end position="120"/>
    </location>
</feature>
<feature type="transmembrane region" description="Helical" evidence="6">
    <location>
        <begin position="132"/>
        <end position="150"/>
    </location>
</feature>
<dbReference type="PANTHER" id="PTHR31885:SF6">
    <property type="entry name" value="GH04784P"/>
    <property type="match status" value="1"/>
</dbReference>
<keyword evidence="5 6" id="KW-0472">Membrane</keyword>
<proteinExistence type="inferred from homology"/>
<dbReference type="InterPro" id="IPR012506">
    <property type="entry name" value="TMEM86B-like"/>
</dbReference>
<dbReference type="AlphaFoldDB" id="A0A2S5T7I3"/>
<evidence type="ECO:0000256" key="6">
    <source>
        <dbReference type="SAM" id="Phobius"/>
    </source>
</evidence>
<evidence type="ECO:0000313" key="7">
    <source>
        <dbReference type="EMBL" id="PPE70960.1"/>
    </source>
</evidence>
<protein>
    <submittedName>
        <fullName evidence="7">Lysoplasmalogenase</fullName>
    </submittedName>
</protein>
<keyword evidence="4 6" id="KW-1133">Transmembrane helix</keyword>
<comment type="subcellular location">
    <subcellularLocation>
        <location evidence="1">Membrane</location>
        <topology evidence="1">Multi-pass membrane protein</topology>
    </subcellularLocation>
</comment>
<dbReference type="GO" id="GO:0016787">
    <property type="term" value="F:hydrolase activity"/>
    <property type="evidence" value="ECO:0007669"/>
    <property type="project" value="TreeGrafter"/>
</dbReference>
<accession>A0A2S5T7I3</accession>
<gene>
    <name evidence="7" type="ORF">C1702_03065</name>
</gene>
<dbReference type="Proteomes" id="UP000239406">
    <property type="component" value="Unassembled WGS sequence"/>
</dbReference>
<feature type="transmembrane region" description="Helical" evidence="6">
    <location>
        <begin position="79"/>
        <end position="96"/>
    </location>
</feature>
<comment type="similarity">
    <text evidence="2">Belongs to the TMEM86 family.</text>
</comment>
<evidence type="ECO:0000256" key="5">
    <source>
        <dbReference type="ARBA" id="ARBA00023136"/>
    </source>
</evidence>
<comment type="caution">
    <text evidence="7">The sequence shown here is derived from an EMBL/GenBank/DDBJ whole genome shotgun (WGS) entry which is preliminary data.</text>
</comment>
<evidence type="ECO:0000256" key="4">
    <source>
        <dbReference type="ARBA" id="ARBA00022989"/>
    </source>
</evidence>
<keyword evidence="8" id="KW-1185">Reference proteome</keyword>
<dbReference type="EMBL" id="PSNY01000003">
    <property type="protein sequence ID" value="PPE70960.1"/>
    <property type="molecule type" value="Genomic_DNA"/>
</dbReference>
<evidence type="ECO:0000256" key="2">
    <source>
        <dbReference type="ARBA" id="ARBA00007375"/>
    </source>
</evidence>
<feature type="transmembrane region" description="Helical" evidence="6">
    <location>
        <begin position="49"/>
        <end position="67"/>
    </location>
</feature>
<keyword evidence="3 6" id="KW-0812">Transmembrane</keyword>